<dbReference type="SUPFAM" id="SSF50249">
    <property type="entry name" value="Nucleic acid-binding proteins"/>
    <property type="match status" value="1"/>
</dbReference>
<evidence type="ECO:0000256" key="6">
    <source>
        <dbReference type="ARBA" id="ARBA00023125"/>
    </source>
</evidence>
<dbReference type="EMBL" id="JBBPBN010000016">
    <property type="protein sequence ID" value="KAK9021884.1"/>
    <property type="molecule type" value="Genomic_DNA"/>
</dbReference>
<proteinExistence type="predicted"/>
<keyword evidence="4" id="KW-0158">Chromosome</keyword>
<accession>A0ABR2S9P5</accession>
<gene>
    <name evidence="10" type="ORF">V6N11_011849</name>
</gene>
<dbReference type="Gene3D" id="2.40.50.140">
    <property type="entry name" value="Nucleic acid-binding proteins"/>
    <property type="match status" value="1"/>
</dbReference>
<dbReference type="InterPro" id="IPR012340">
    <property type="entry name" value="NA-bd_OB-fold"/>
</dbReference>
<evidence type="ECO:0000256" key="7">
    <source>
        <dbReference type="ARBA" id="ARBA00023242"/>
    </source>
</evidence>
<evidence type="ECO:0000256" key="8">
    <source>
        <dbReference type="ARBA" id="ARBA00030039"/>
    </source>
</evidence>
<evidence type="ECO:0000256" key="2">
    <source>
        <dbReference type="ARBA" id="ARBA00004574"/>
    </source>
</evidence>
<name>A0ABR2S9P5_9ROSI</name>
<feature type="domain" description="OB" evidence="9">
    <location>
        <begin position="45"/>
        <end position="136"/>
    </location>
</feature>
<evidence type="ECO:0000256" key="1">
    <source>
        <dbReference type="ARBA" id="ARBA00004123"/>
    </source>
</evidence>
<dbReference type="PANTHER" id="PTHR13989">
    <property type="entry name" value="REPLICATION PROTEIN A-RELATED"/>
    <property type="match status" value="1"/>
</dbReference>
<protein>
    <recommendedName>
        <fullName evidence="3">CST complex subunit STN1</fullName>
    </recommendedName>
    <alternativeName>
        <fullName evidence="8">Suppressor of cdc thirteen homolog</fullName>
    </alternativeName>
</protein>
<evidence type="ECO:0000256" key="4">
    <source>
        <dbReference type="ARBA" id="ARBA00022454"/>
    </source>
</evidence>
<comment type="subcellular location">
    <subcellularLocation>
        <location evidence="2">Chromosome</location>
        <location evidence="2">Telomere</location>
    </subcellularLocation>
    <subcellularLocation>
        <location evidence="1">Nucleus</location>
    </subcellularLocation>
</comment>
<dbReference type="Pfam" id="PF01336">
    <property type="entry name" value="tRNA_anti-codon"/>
    <property type="match status" value="1"/>
</dbReference>
<dbReference type="Proteomes" id="UP001396334">
    <property type="component" value="Unassembled WGS sequence"/>
</dbReference>
<dbReference type="InterPro" id="IPR004365">
    <property type="entry name" value="NA-bd_OB_tRNA"/>
</dbReference>
<keyword evidence="6" id="KW-0238">DNA-binding</keyword>
<keyword evidence="5" id="KW-0779">Telomere</keyword>
<evidence type="ECO:0000256" key="5">
    <source>
        <dbReference type="ARBA" id="ARBA00022895"/>
    </source>
</evidence>
<organism evidence="10 11">
    <name type="scientific">Hibiscus sabdariffa</name>
    <name type="common">roselle</name>
    <dbReference type="NCBI Taxonomy" id="183260"/>
    <lineage>
        <taxon>Eukaryota</taxon>
        <taxon>Viridiplantae</taxon>
        <taxon>Streptophyta</taxon>
        <taxon>Embryophyta</taxon>
        <taxon>Tracheophyta</taxon>
        <taxon>Spermatophyta</taxon>
        <taxon>Magnoliopsida</taxon>
        <taxon>eudicotyledons</taxon>
        <taxon>Gunneridae</taxon>
        <taxon>Pentapetalae</taxon>
        <taxon>rosids</taxon>
        <taxon>malvids</taxon>
        <taxon>Malvales</taxon>
        <taxon>Malvaceae</taxon>
        <taxon>Malvoideae</taxon>
        <taxon>Hibiscus</taxon>
    </lineage>
</organism>
<dbReference type="InterPro" id="IPR040260">
    <property type="entry name" value="RFA2-like"/>
</dbReference>
<evidence type="ECO:0000313" key="10">
    <source>
        <dbReference type="EMBL" id="KAK9021884.1"/>
    </source>
</evidence>
<evidence type="ECO:0000313" key="11">
    <source>
        <dbReference type="Proteomes" id="UP001396334"/>
    </source>
</evidence>
<evidence type="ECO:0000259" key="9">
    <source>
        <dbReference type="Pfam" id="PF01336"/>
    </source>
</evidence>
<comment type="caution">
    <text evidence="10">The sequence shown here is derived from an EMBL/GenBank/DDBJ whole genome shotgun (WGS) entry which is preliminary data.</text>
</comment>
<keyword evidence="7" id="KW-0539">Nucleus</keyword>
<reference evidence="10 11" key="1">
    <citation type="journal article" date="2024" name="G3 (Bethesda)">
        <title>Genome assembly of Hibiscus sabdariffa L. provides insights into metabolisms of medicinal natural products.</title>
        <authorList>
            <person name="Kim T."/>
        </authorList>
    </citation>
    <scope>NUCLEOTIDE SEQUENCE [LARGE SCALE GENOMIC DNA]</scope>
    <source>
        <strain evidence="10">TK-2024</strain>
        <tissue evidence="10">Old leaves</tissue>
    </source>
</reference>
<sequence length="161" mass="17899">MAAQAQQPSLLNIHLKLLGFTLRSITPFPNCPSVFNLNGKQISRVEVLGVVTSRDHKPGRFLRFTIDDGTGSITCVLWLNHLTSSFFATRQPATLRVISDLSKSFADDLRLGKVARVRGRVSIFRGDLQVTVSDVVIETDPNAETLHRLDCISLARRCYFG</sequence>
<dbReference type="PANTHER" id="PTHR13989:SF33">
    <property type="entry name" value="CST COMPLEX SUBUNIT STN1"/>
    <property type="match status" value="1"/>
</dbReference>
<keyword evidence="11" id="KW-1185">Reference proteome</keyword>
<evidence type="ECO:0000256" key="3">
    <source>
        <dbReference type="ARBA" id="ARBA00017411"/>
    </source>
</evidence>